<evidence type="ECO:0000256" key="3">
    <source>
        <dbReference type="ARBA" id="ARBA00022833"/>
    </source>
</evidence>
<dbReference type="InterPro" id="IPR049899">
    <property type="entry name" value="Znf_C2HC_C3H"/>
</dbReference>
<evidence type="ECO:0000256" key="1">
    <source>
        <dbReference type="ARBA" id="ARBA00022723"/>
    </source>
</evidence>
<gene>
    <name evidence="7" type="ORF">GSLYS_00015913001</name>
</gene>
<comment type="caution">
    <text evidence="7">The sequence shown here is derived from an EMBL/GenBank/DDBJ whole genome shotgun (WGS) entry which is preliminary data.</text>
</comment>
<evidence type="ECO:0000256" key="5">
    <source>
        <dbReference type="SAM" id="MobiDB-lite"/>
    </source>
</evidence>
<feature type="compositionally biased region" description="Basic and acidic residues" evidence="5">
    <location>
        <begin position="100"/>
        <end position="116"/>
    </location>
</feature>
<dbReference type="Proteomes" id="UP001497497">
    <property type="component" value="Unassembled WGS sequence"/>
</dbReference>
<keyword evidence="2 4" id="KW-0863">Zinc-finger</keyword>
<sequence>MRYREQTASHEAKDSSLIKCPYCDRQFNPTTAGTHIPWCKEYVKKYGIPMNFRSSKQGDYHESNDENFDYSTNLKKDTFSGTGRERATEYAKNIKKPSTSRKDTLENEKTGNDKKFPYTRPRMPSAFGVAGSKFASDPSGRDFGDMGYTPSPSDGPDKTRTTMRRSSVPGNFSNSKTTSGGKKPGSYRSDFKQKHS</sequence>
<keyword evidence="3" id="KW-0862">Zinc</keyword>
<keyword evidence="1" id="KW-0479">Metal-binding</keyword>
<dbReference type="AlphaFoldDB" id="A0AAV2I6K3"/>
<dbReference type="PROSITE" id="PS52027">
    <property type="entry name" value="ZF_C2HC_C3H"/>
    <property type="match status" value="1"/>
</dbReference>
<feature type="compositionally biased region" description="Polar residues" evidence="5">
    <location>
        <begin position="164"/>
        <end position="180"/>
    </location>
</feature>
<evidence type="ECO:0000313" key="7">
    <source>
        <dbReference type="EMBL" id="CAL1542319.1"/>
    </source>
</evidence>
<feature type="domain" description="C2HC/C3H-type" evidence="6">
    <location>
        <begin position="16"/>
        <end position="45"/>
    </location>
</feature>
<reference evidence="7 8" key="1">
    <citation type="submission" date="2024-04" db="EMBL/GenBank/DDBJ databases">
        <authorList>
            <consortium name="Genoscope - CEA"/>
            <person name="William W."/>
        </authorList>
    </citation>
    <scope>NUCLEOTIDE SEQUENCE [LARGE SCALE GENOMIC DNA]</scope>
</reference>
<feature type="region of interest" description="Disordered" evidence="5">
    <location>
        <begin position="77"/>
        <end position="196"/>
    </location>
</feature>
<evidence type="ECO:0000313" key="8">
    <source>
        <dbReference type="Proteomes" id="UP001497497"/>
    </source>
</evidence>
<name>A0AAV2I6K3_LYMST</name>
<organism evidence="7 8">
    <name type="scientific">Lymnaea stagnalis</name>
    <name type="common">Great pond snail</name>
    <name type="synonym">Helix stagnalis</name>
    <dbReference type="NCBI Taxonomy" id="6523"/>
    <lineage>
        <taxon>Eukaryota</taxon>
        <taxon>Metazoa</taxon>
        <taxon>Spiralia</taxon>
        <taxon>Lophotrochozoa</taxon>
        <taxon>Mollusca</taxon>
        <taxon>Gastropoda</taxon>
        <taxon>Heterobranchia</taxon>
        <taxon>Euthyneura</taxon>
        <taxon>Panpulmonata</taxon>
        <taxon>Hygrophila</taxon>
        <taxon>Lymnaeoidea</taxon>
        <taxon>Lymnaeidae</taxon>
        <taxon>Lymnaea</taxon>
    </lineage>
</organism>
<evidence type="ECO:0000256" key="4">
    <source>
        <dbReference type="PROSITE-ProRule" id="PRU01371"/>
    </source>
</evidence>
<dbReference type="EMBL" id="CAXITT010000480">
    <property type="protein sequence ID" value="CAL1542319.1"/>
    <property type="molecule type" value="Genomic_DNA"/>
</dbReference>
<evidence type="ECO:0000259" key="6">
    <source>
        <dbReference type="PROSITE" id="PS52027"/>
    </source>
</evidence>
<accession>A0AAV2I6K3</accession>
<feature type="compositionally biased region" description="Basic and acidic residues" evidence="5">
    <location>
        <begin position="77"/>
        <end position="89"/>
    </location>
</feature>
<keyword evidence="8" id="KW-1185">Reference proteome</keyword>
<dbReference type="GO" id="GO:0008270">
    <property type="term" value="F:zinc ion binding"/>
    <property type="evidence" value="ECO:0007669"/>
    <property type="project" value="UniProtKB-KW"/>
</dbReference>
<proteinExistence type="predicted"/>
<protein>
    <recommendedName>
        <fullName evidence="6">C2HC/C3H-type domain-containing protein</fullName>
    </recommendedName>
</protein>
<evidence type="ECO:0000256" key="2">
    <source>
        <dbReference type="ARBA" id="ARBA00022771"/>
    </source>
</evidence>